<evidence type="ECO:0000313" key="3">
    <source>
        <dbReference type="Proteomes" id="UP000582981"/>
    </source>
</evidence>
<dbReference type="Proteomes" id="UP000582981">
    <property type="component" value="Unassembled WGS sequence"/>
</dbReference>
<dbReference type="Gene3D" id="1.10.260.40">
    <property type="entry name" value="lambda repressor-like DNA-binding domains"/>
    <property type="match status" value="1"/>
</dbReference>
<feature type="domain" description="HTH cro/C1-type" evidence="1">
    <location>
        <begin position="11"/>
        <end position="64"/>
    </location>
</feature>
<evidence type="ECO:0000259" key="1">
    <source>
        <dbReference type="PROSITE" id="PS50943"/>
    </source>
</evidence>
<organism evidence="2 3">
    <name type="scientific">Pseudomonas gingeri</name>
    <dbReference type="NCBI Taxonomy" id="117681"/>
    <lineage>
        <taxon>Bacteria</taxon>
        <taxon>Pseudomonadati</taxon>
        <taxon>Pseudomonadota</taxon>
        <taxon>Gammaproteobacteria</taxon>
        <taxon>Pseudomonadales</taxon>
        <taxon>Pseudomonadaceae</taxon>
        <taxon>Pseudomonas</taxon>
    </lineage>
</organism>
<dbReference type="SUPFAM" id="SSF47413">
    <property type="entry name" value="lambda repressor-like DNA-binding domains"/>
    <property type="match status" value="1"/>
</dbReference>
<dbReference type="InterPro" id="IPR010982">
    <property type="entry name" value="Lambda_DNA-bd_dom_sf"/>
</dbReference>
<dbReference type="EMBL" id="JACAPU010000001">
    <property type="protein sequence ID" value="NWB45060.1"/>
    <property type="molecule type" value="Genomic_DNA"/>
</dbReference>
<name>A0A7Y8BIL7_9PSED</name>
<dbReference type="Pfam" id="PF01381">
    <property type="entry name" value="HTH_3"/>
    <property type="match status" value="1"/>
</dbReference>
<dbReference type="SMART" id="SM00530">
    <property type="entry name" value="HTH_XRE"/>
    <property type="match status" value="1"/>
</dbReference>
<dbReference type="RefSeq" id="WP_177143068.1">
    <property type="nucleotide sequence ID" value="NZ_JACAPU010000001.1"/>
</dbReference>
<dbReference type="CDD" id="cd00093">
    <property type="entry name" value="HTH_XRE"/>
    <property type="match status" value="1"/>
</dbReference>
<dbReference type="InterPro" id="IPR001387">
    <property type="entry name" value="Cro/C1-type_HTH"/>
</dbReference>
<sequence length="94" mass="10705">MELKQAFGAALKRIRKNKGLTQEDFSQVSSRTYLSTLERGIKSPTIEKIEELASVIDVHPLTILTSCYLLQDEELSVEELFHRVRSELALTRAN</sequence>
<dbReference type="GO" id="GO:0003677">
    <property type="term" value="F:DNA binding"/>
    <property type="evidence" value="ECO:0007669"/>
    <property type="project" value="InterPro"/>
</dbReference>
<evidence type="ECO:0000313" key="2">
    <source>
        <dbReference type="EMBL" id="NWB45060.1"/>
    </source>
</evidence>
<dbReference type="AlphaFoldDB" id="A0A7Y8BIL7"/>
<reference evidence="2 3" key="1">
    <citation type="submission" date="2020-04" db="EMBL/GenBank/DDBJ databases">
        <title>Molecular characterization of pseudomonads from Agaricus bisporus reveal novel blotch 2 pathogens in Western Europe.</title>
        <authorList>
            <person name="Taparia T."/>
            <person name="Krijger M."/>
            <person name="Haynes E."/>
            <person name="Elpinstone J.G."/>
            <person name="Noble R."/>
            <person name="Van Der Wolf J."/>
        </authorList>
    </citation>
    <scope>NUCLEOTIDE SEQUENCE [LARGE SCALE GENOMIC DNA]</scope>
    <source>
        <strain evidence="2 3">F1001</strain>
    </source>
</reference>
<comment type="caution">
    <text evidence="2">The sequence shown here is derived from an EMBL/GenBank/DDBJ whole genome shotgun (WGS) entry which is preliminary data.</text>
</comment>
<gene>
    <name evidence="2" type="ORF">HX829_01020</name>
</gene>
<dbReference type="PROSITE" id="PS50943">
    <property type="entry name" value="HTH_CROC1"/>
    <property type="match status" value="1"/>
</dbReference>
<accession>A0A7Y8BIL7</accession>
<protein>
    <submittedName>
        <fullName evidence="2">Helix-turn-helix transcriptional regulator</fullName>
    </submittedName>
</protein>
<proteinExistence type="predicted"/>